<protein>
    <recommendedName>
        <fullName evidence="19">tRNA-dihydrouridine(47) synthase [NAD(P)(+)]</fullName>
        <ecNumber evidence="19">1.3.1.-</ecNumber>
    </recommendedName>
    <alternativeName>
        <fullName evidence="19">tRNA-dihydrouridine synthase 3</fullName>
    </alternativeName>
</protein>
<feature type="compositionally biased region" description="Low complexity" evidence="20">
    <location>
        <begin position="1"/>
        <end position="15"/>
    </location>
</feature>
<feature type="zinc finger region" description="C3H1-type" evidence="18">
    <location>
        <begin position="122"/>
        <end position="152"/>
    </location>
</feature>
<comment type="catalytic activity">
    <reaction evidence="14">
        <text>5,6-dihydrouridine(47) in tRNA + NAD(+) = uridine(47) in tRNA + NADH + H(+)</text>
        <dbReference type="Rhea" id="RHEA:53364"/>
        <dbReference type="Rhea" id="RHEA-COMP:13539"/>
        <dbReference type="Rhea" id="RHEA-COMP:13540"/>
        <dbReference type="ChEBI" id="CHEBI:15378"/>
        <dbReference type="ChEBI" id="CHEBI:57540"/>
        <dbReference type="ChEBI" id="CHEBI:57945"/>
        <dbReference type="ChEBI" id="CHEBI:65315"/>
        <dbReference type="ChEBI" id="CHEBI:74443"/>
        <dbReference type="EC" id="1.3.1.89"/>
    </reaction>
    <physiologicalReaction direction="right-to-left" evidence="14">
        <dbReference type="Rhea" id="RHEA:53366"/>
    </physiologicalReaction>
</comment>
<evidence type="ECO:0000313" key="22">
    <source>
        <dbReference type="EMBL" id="ELK29833.1"/>
    </source>
</evidence>
<dbReference type="FunFam" id="4.10.1000.10:FF:000029">
    <property type="entry name" value="tRNA-dihydrouridine(47) synthase [NAD(P)(+)]"/>
    <property type="match status" value="1"/>
</dbReference>
<dbReference type="Gene3D" id="4.10.1000.10">
    <property type="entry name" value="Zinc finger, CCCH-type"/>
    <property type="match status" value="1"/>
</dbReference>
<dbReference type="CDD" id="cd02801">
    <property type="entry name" value="DUS_like_FMN"/>
    <property type="match status" value="1"/>
</dbReference>
<accession>L5LWJ0</accession>
<dbReference type="SUPFAM" id="SSF51395">
    <property type="entry name" value="FMN-linked oxidoreductases"/>
    <property type="match status" value="1"/>
</dbReference>
<feature type="region of interest" description="Disordered" evidence="20">
    <location>
        <begin position="43"/>
        <end position="124"/>
    </location>
</feature>
<keyword evidence="23" id="KW-1185">Reference proteome</keyword>
<comment type="function">
    <text evidence="13">Catalyzes the synthesis of dihydrouridine, a modified base, in various RNAs, such as tRNAs, mRNAs and some long non-coding RNAs (lncRNAs). Mainly modifies the uridine in position 47 (U47) in the D-loop of most cytoplasmic tRNAs. Also able to mediate the formation of dihydrouridine in some mRNAs, thereby regulating their translation.</text>
</comment>
<keyword evidence="10" id="KW-0521">NADP</keyword>
<evidence type="ECO:0000256" key="12">
    <source>
        <dbReference type="ARBA" id="ARBA00023027"/>
    </source>
</evidence>
<reference evidence="23" key="1">
    <citation type="journal article" date="2013" name="Science">
        <title>Comparative analysis of bat genomes provides insight into the evolution of flight and immunity.</title>
        <authorList>
            <person name="Zhang G."/>
            <person name="Cowled C."/>
            <person name="Shi Z."/>
            <person name="Huang Z."/>
            <person name="Bishop-Lilly K.A."/>
            <person name="Fang X."/>
            <person name="Wynne J.W."/>
            <person name="Xiong Z."/>
            <person name="Baker M.L."/>
            <person name="Zhao W."/>
            <person name="Tachedjian M."/>
            <person name="Zhu Y."/>
            <person name="Zhou P."/>
            <person name="Jiang X."/>
            <person name="Ng J."/>
            <person name="Yang L."/>
            <person name="Wu L."/>
            <person name="Xiao J."/>
            <person name="Feng Y."/>
            <person name="Chen Y."/>
            <person name="Sun X."/>
            <person name="Zhang Y."/>
            <person name="Marsh G.A."/>
            <person name="Crameri G."/>
            <person name="Broder C.C."/>
            <person name="Frey K.G."/>
            <person name="Wang L.F."/>
            <person name="Wang J."/>
        </authorList>
    </citation>
    <scope>NUCLEOTIDE SEQUENCE [LARGE SCALE GENOMIC DNA]</scope>
</reference>
<feature type="compositionally biased region" description="Basic and acidic residues" evidence="20">
    <location>
        <begin position="43"/>
        <end position="58"/>
    </location>
</feature>
<keyword evidence="9 18" id="KW-0862">Zinc</keyword>
<evidence type="ECO:0000256" key="17">
    <source>
        <dbReference type="ARBA" id="ARBA00049513"/>
    </source>
</evidence>
<evidence type="ECO:0000256" key="16">
    <source>
        <dbReference type="ARBA" id="ARBA00049447"/>
    </source>
</evidence>
<dbReference type="EMBL" id="KB107572">
    <property type="protein sequence ID" value="ELK29833.1"/>
    <property type="molecule type" value="Genomic_DNA"/>
</dbReference>
<feature type="domain" description="C3H1-type" evidence="21">
    <location>
        <begin position="165"/>
        <end position="190"/>
    </location>
</feature>
<dbReference type="AlphaFoldDB" id="L5LWJ0"/>
<dbReference type="InterPro" id="IPR035587">
    <property type="entry name" value="DUS-like_FMN-bd"/>
</dbReference>
<evidence type="ECO:0000256" key="5">
    <source>
        <dbReference type="ARBA" id="ARBA00022694"/>
    </source>
</evidence>
<dbReference type="PROSITE" id="PS50103">
    <property type="entry name" value="ZF_C3H1"/>
    <property type="match status" value="2"/>
</dbReference>
<evidence type="ECO:0000256" key="18">
    <source>
        <dbReference type="PROSITE-ProRule" id="PRU00723"/>
    </source>
</evidence>
<dbReference type="GO" id="GO:0106414">
    <property type="term" value="F:mRNA dihydrouridine synthase activity"/>
    <property type="evidence" value="ECO:0007669"/>
    <property type="project" value="RHEA"/>
</dbReference>
<keyword evidence="5 19" id="KW-0819">tRNA processing</keyword>
<evidence type="ECO:0000256" key="9">
    <source>
        <dbReference type="ARBA" id="ARBA00022833"/>
    </source>
</evidence>
<comment type="cofactor">
    <cofactor evidence="1 19">
        <name>FMN</name>
        <dbReference type="ChEBI" id="CHEBI:58210"/>
    </cofactor>
</comment>
<evidence type="ECO:0000256" key="19">
    <source>
        <dbReference type="RuleBase" id="RU291113"/>
    </source>
</evidence>
<evidence type="ECO:0000256" key="15">
    <source>
        <dbReference type="ARBA" id="ARBA00048342"/>
    </source>
</evidence>
<keyword evidence="7" id="KW-0677">Repeat</keyword>
<evidence type="ECO:0000256" key="4">
    <source>
        <dbReference type="ARBA" id="ARBA00022664"/>
    </source>
</evidence>
<dbReference type="GO" id="GO:0006397">
    <property type="term" value="P:mRNA processing"/>
    <property type="evidence" value="ECO:0007669"/>
    <property type="project" value="UniProtKB-KW"/>
</dbReference>
<dbReference type="Proteomes" id="UP000010556">
    <property type="component" value="Unassembled WGS sequence"/>
</dbReference>
<dbReference type="GO" id="GO:0102265">
    <property type="term" value="F:tRNA-dihydrouridine47 synthase activity"/>
    <property type="evidence" value="ECO:0007669"/>
    <property type="project" value="UniProtKB-EC"/>
</dbReference>
<keyword evidence="2 19" id="KW-0285">Flavoprotein</keyword>
<evidence type="ECO:0000256" key="3">
    <source>
        <dbReference type="ARBA" id="ARBA00022643"/>
    </source>
</evidence>
<evidence type="ECO:0000256" key="14">
    <source>
        <dbReference type="ARBA" id="ARBA00048266"/>
    </source>
</evidence>
<dbReference type="PANTHER" id="PTHR45846">
    <property type="entry name" value="TRNA-DIHYDROURIDINE(47) SYNTHASE [NAD(P)(+)]-LIKE"/>
    <property type="match status" value="1"/>
</dbReference>
<comment type="catalytic activity">
    <reaction evidence="16">
        <text>a 5,6-dihydrouridine in mRNA + NADP(+) = a uridine in mRNA + NADPH + H(+)</text>
        <dbReference type="Rhea" id="RHEA:69855"/>
        <dbReference type="Rhea" id="RHEA-COMP:14658"/>
        <dbReference type="Rhea" id="RHEA-COMP:17789"/>
        <dbReference type="ChEBI" id="CHEBI:15378"/>
        <dbReference type="ChEBI" id="CHEBI:57783"/>
        <dbReference type="ChEBI" id="CHEBI:58349"/>
        <dbReference type="ChEBI" id="CHEBI:65315"/>
        <dbReference type="ChEBI" id="CHEBI:74443"/>
    </reaction>
    <physiologicalReaction direction="right-to-left" evidence="16">
        <dbReference type="Rhea" id="RHEA:69857"/>
    </physiologicalReaction>
</comment>
<evidence type="ECO:0000313" key="23">
    <source>
        <dbReference type="Proteomes" id="UP000010556"/>
    </source>
</evidence>
<feature type="region of interest" description="Disordered" evidence="20">
    <location>
        <begin position="236"/>
        <end position="288"/>
    </location>
</feature>
<evidence type="ECO:0000256" key="10">
    <source>
        <dbReference type="ARBA" id="ARBA00022857"/>
    </source>
</evidence>
<organism evidence="22 23">
    <name type="scientific">Myotis davidii</name>
    <name type="common">David's myotis</name>
    <dbReference type="NCBI Taxonomy" id="225400"/>
    <lineage>
        <taxon>Eukaryota</taxon>
        <taxon>Metazoa</taxon>
        <taxon>Chordata</taxon>
        <taxon>Craniata</taxon>
        <taxon>Vertebrata</taxon>
        <taxon>Euteleostomi</taxon>
        <taxon>Mammalia</taxon>
        <taxon>Eutheria</taxon>
        <taxon>Laurasiatheria</taxon>
        <taxon>Chiroptera</taxon>
        <taxon>Yangochiroptera</taxon>
        <taxon>Vespertilionidae</taxon>
        <taxon>Myotis</taxon>
    </lineage>
</organism>
<sequence>MAEGAAEGAAEAPAESGGGGDLGAGALERGVAPIKPRYLTTKEQFHEFLEAEGREKPSQETAGGNHYDPDLSEPEAKRIRLEDGQPGEGATEEAAEHLEQPQTQKRARGQNKARPHIKPSHYDKNRLCPSIVQESAAKCFFGDRCRFLHDVSCYLETKPADLGPRCVLFENYGRCPYGVTCRFAGAHLGPEGQNLVREEVVPAPPVRNGLDKALQQQLRKRKIRFERAEQALHQLGKGHLPSPTPSATVPEVPGAESAPGQDNCDTQQAPLAPCTGTPPSSPMQTCGPLTDEDIVRLRSCEKRQLDISGKLYLAPLTTCGNLPFRRICKRYGADVTCGEMAVCTNLLQGQTSEWALLKRHPCEDIFGVQVLDVPLTVKIRTGVQERVNLAHRLLPKLREWGAALVTLHGRSREQRYTKLADWQYIKQCVAAASPMPLFGNGDILSYEDANCAMQTGVTGIMIARGALLKPWLFTEIKEQRHWDISSSERLDILRDFTNYGLEHWGSDTQGVEKTRRFLLEWLSFLCRYVPVGLLERLPQRINERPPYYLGRDYLETLMASQRAADWIRISEMLLGPVPPNFVFVPKHKANAYK</sequence>
<proteinExistence type="inferred from homology"/>
<dbReference type="Pfam" id="PF01207">
    <property type="entry name" value="Dus"/>
    <property type="match status" value="1"/>
</dbReference>
<name>L5LWJ0_MYODS</name>
<dbReference type="GO" id="GO:0050660">
    <property type="term" value="F:flavin adenine dinucleotide binding"/>
    <property type="evidence" value="ECO:0007669"/>
    <property type="project" value="UniProtKB-UniRule"/>
</dbReference>
<evidence type="ECO:0000256" key="11">
    <source>
        <dbReference type="ARBA" id="ARBA00023002"/>
    </source>
</evidence>
<evidence type="ECO:0000256" key="6">
    <source>
        <dbReference type="ARBA" id="ARBA00022723"/>
    </source>
</evidence>
<dbReference type="Pfam" id="PF25585">
    <property type="entry name" value="zf-CCCH_DUS3L"/>
    <property type="match status" value="2"/>
</dbReference>
<dbReference type="InterPro" id="IPR000571">
    <property type="entry name" value="Znf_CCCH"/>
</dbReference>
<keyword evidence="4" id="KW-0507">mRNA processing</keyword>
<keyword evidence="12" id="KW-0520">NAD</keyword>
<dbReference type="GO" id="GO:0003723">
    <property type="term" value="F:RNA binding"/>
    <property type="evidence" value="ECO:0007669"/>
    <property type="project" value="TreeGrafter"/>
</dbReference>
<evidence type="ECO:0000256" key="7">
    <source>
        <dbReference type="ARBA" id="ARBA00022737"/>
    </source>
</evidence>
<dbReference type="Gene3D" id="3.20.20.70">
    <property type="entry name" value="Aldolase class I"/>
    <property type="match status" value="2"/>
</dbReference>
<feature type="region of interest" description="Disordered" evidence="20">
    <location>
        <begin position="1"/>
        <end position="26"/>
    </location>
</feature>
<dbReference type="PANTHER" id="PTHR45846:SF1">
    <property type="entry name" value="TRNA-DIHYDROURIDINE(47) SYNTHASE [NAD(P)(+)]-LIKE"/>
    <property type="match status" value="1"/>
</dbReference>
<feature type="zinc finger region" description="C3H1-type" evidence="18">
    <location>
        <begin position="165"/>
        <end position="190"/>
    </location>
</feature>
<comment type="catalytic activity">
    <reaction evidence="17">
        <text>5,6-dihydrouridine(47) in tRNA + NADP(+) = uridine(47) in tRNA + NADPH + H(+)</text>
        <dbReference type="Rhea" id="RHEA:53360"/>
        <dbReference type="Rhea" id="RHEA-COMP:13539"/>
        <dbReference type="Rhea" id="RHEA-COMP:13540"/>
        <dbReference type="ChEBI" id="CHEBI:15378"/>
        <dbReference type="ChEBI" id="CHEBI:57783"/>
        <dbReference type="ChEBI" id="CHEBI:58349"/>
        <dbReference type="ChEBI" id="CHEBI:65315"/>
        <dbReference type="ChEBI" id="CHEBI:74443"/>
        <dbReference type="EC" id="1.3.1.89"/>
    </reaction>
    <physiologicalReaction direction="right-to-left" evidence="17">
        <dbReference type="Rhea" id="RHEA:53362"/>
    </physiologicalReaction>
</comment>
<comment type="similarity">
    <text evidence="19">Belongs to the dus family. Dus3 subfamily.</text>
</comment>
<feature type="compositionally biased region" description="Basic residues" evidence="20">
    <location>
        <begin position="105"/>
        <end position="119"/>
    </location>
</feature>
<evidence type="ECO:0000256" key="2">
    <source>
        <dbReference type="ARBA" id="ARBA00022630"/>
    </source>
</evidence>
<keyword evidence="8 18" id="KW-0863">Zinc-finger</keyword>
<dbReference type="InterPro" id="IPR013785">
    <property type="entry name" value="Aldolase_TIM"/>
</dbReference>
<dbReference type="GO" id="GO:0008270">
    <property type="term" value="F:zinc ion binding"/>
    <property type="evidence" value="ECO:0007669"/>
    <property type="project" value="UniProtKB-KW"/>
</dbReference>
<dbReference type="SMART" id="SM00356">
    <property type="entry name" value="ZnF_C3H1"/>
    <property type="match status" value="2"/>
</dbReference>
<gene>
    <name evidence="22" type="ORF">MDA_GLEAN10007296</name>
</gene>
<evidence type="ECO:0000256" key="1">
    <source>
        <dbReference type="ARBA" id="ARBA00001917"/>
    </source>
</evidence>
<keyword evidence="3 19" id="KW-0288">FMN</keyword>
<keyword evidence="11 19" id="KW-0560">Oxidoreductase</keyword>
<dbReference type="EC" id="1.3.1.-" evidence="19"/>
<evidence type="ECO:0000256" key="13">
    <source>
        <dbReference type="ARBA" id="ARBA00045365"/>
    </source>
</evidence>
<feature type="compositionally biased region" description="Basic and acidic residues" evidence="20">
    <location>
        <begin position="74"/>
        <end position="83"/>
    </location>
</feature>
<keyword evidence="6 18" id="KW-0479">Metal-binding</keyword>
<evidence type="ECO:0000256" key="8">
    <source>
        <dbReference type="ARBA" id="ARBA00022771"/>
    </source>
</evidence>
<comment type="catalytic activity">
    <reaction evidence="15">
        <text>a 5,6-dihydrouridine in mRNA + NAD(+) = a uridine in mRNA + NADH + H(+)</text>
        <dbReference type="Rhea" id="RHEA:69851"/>
        <dbReference type="Rhea" id="RHEA-COMP:14658"/>
        <dbReference type="Rhea" id="RHEA-COMP:17789"/>
        <dbReference type="ChEBI" id="CHEBI:15378"/>
        <dbReference type="ChEBI" id="CHEBI:57540"/>
        <dbReference type="ChEBI" id="CHEBI:57945"/>
        <dbReference type="ChEBI" id="CHEBI:65315"/>
        <dbReference type="ChEBI" id="CHEBI:74443"/>
    </reaction>
    <physiologicalReaction direction="right-to-left" evidence="15">
        <dbReference type="Rhea" id="RHEA:69853"/>
    </physiologicalReaction>
</comment>
<evidence type="ECO:0000259" key="21">
    <source>
        <dbReference type="PROSITE" id="PS50103"/>
    </source>
</evidence>
<feature type="domain" description="C3H1-type" evidence="21">
    <location>
        <begin position="122"/>
        <end position="152"/>
    </location>
</feature>
<evidence type="ECO:0000256" key="20">
    <source>
        <dbReference type="SAM" id="MobiDB-lite"/>
    </source>
</evidence>